<sequence length="49" mass="5366">MHFALLVSQLPHVEEARTHYNGMLGLDSHSHGSTGVVAAVWTALKKLVR</sequence>
<gene>
    <name evidence="1" type="ORF">VSR73_29745</name>
</gene>
<reference evidence="1 2" key="1">
    <citation type="submission" date="2024-01" db="EMBL/GenBank/DDBJ databases">
        <title>The diversity of rhizobia nodulating Mimosa spp. in eleven states of Brazil covering several biomes is determined by host plant, location, and edaphic factors.</title>
        <authorList>
            <person name="Rouws L."/>
            <person name="Barauna A."/>
            <person name="Beukes C."/>
            <person name="De Faria S.M."/>
            <person name="Gross E."/>
            <person name="Dos Reis Junior F.B."/>
            <person name="Simon M."/>
            <person name="Maluk M."/>
            <person name="Odee D.W."/>
            <person name="Kenicer G."/>
            <person name="Young J.P.W."/>
            <person name="Reis V.M."/>
            <person name="Zilli J."/>
            <person name="James E.K."/>
        </authorList>
    </citation>
    <scope>NUCLEOTIDE SEQUENCE [LARGE SCALE GENOMIC DNA]</scope>
    <source>
        <strain evidence="1 2">JPY167</strain>
    </source>
</reference>
<protein>
    <submittedName>
        <fullName evidence="1">Uncharacterized protein</fullName>
    </submittedName>
</protein>
<dbReference type="RefSeq" id="WP_342949268.1">
    <property type="nucleotide sequence ID" value="NZ_JAYMRV010000011.1"/>
</dbReference>
<organism evidence="1 2">
    <name type="scientific">Paraburkholderia ferrariae</name>
    <dbReference type="NCBI Taxonomy" id="386056"/>
    <lineage>
        <taxon>Bacteria</taxon>
        <taxon>Pseudomonadati</taxon>
        <taxon>Pseudomonadota</taxon>
        <taxon>Betaproteobacteria</taxon>
        <taxon>Burkholderiales</taxon>
        <taxon>Burkholderiaceae</taxon>
        <taxon>Paraburkholderia</taxon>
    </lineage>
</organism>
<comment type="caution">
    <text evidence="1">The sequence shown here is derived from an EMBL/GenBank/DDBJ whole genome shotgun (WGS) entry which is preliminary data.</text>
</comment>
<dbReference type="EMBL" id="JAYMRV010000011">
    <property type="protein sequence ID" value="MEM5425240.1"/>
    <property type="molecule type" value="Genomic_DNA"/>
</dbReference>
<evidence type="ECO:0000313" key="1">
    <source>
        <dbReference type="EMBL" id="MEM5425240.1"/>
    </source>
</evidence>
<proteinExistence type="predicted"/>
<name>A0ABU9RYX4_9BURK</name>
<dbReference type="Proteomes" id="UP001489897">
    <property type="component" value="Unassembled WGS sequence"/>
</dbReference>
<accession>A0ABU9RYX4</accession>
<keyword evidence="2" id="KW-1185">Reference proteome</keyword>
<evidence type="ECO:0000313" key="2">
    <source>
        <dbReference type="Proteomes" id="UP001489897"/>
    </source>
</evidence>